<sequence length="100" mass="11193">MLHSINGVLTLLQTERHPLSPCLILLRQPGTGTWGGVLSEVGETGASLIQGQVYTRLIFHIPMVEEDLLLRKKSKSNRADTWHFWVKQSDATANDLTLLE</sequence>
<accession>A0A4Y2S0E8</accession>
<gene>
    <name evidence="1" type="ORF">AVEN_204419_1</name>
</gene>
<dbReference type="AlphaFoldDB" id="A0A4Y2S0E8"/>
<reference evidence="1 2" key="1">
    <citation type="journal article" date="2019" name="Sci. Rep.">
        <title>Orb-weaving spider Araneus ventricosus genome elucidates the spidroin gene catalogue.</title>
        <authorList>
            <person name="Kono N."/>
            <person name="Nakamura H."/>
            <person name="Ohtoshi R."/>
            <person name="Moran D.A.P."/>
            <person name="Shinohara A."/>
            <person name="Yoshida Y."/>
            <person name="Fujiwara M."/>
            <person name="Mori M."/>
            <person name="Tomita M."/>
            <person name="Arakawa K."/>
        </authorList>
    </citation>
    <scope>NUCLEOTIDE SEQUENCE [LARGE SCALE GENOMIC DNA]</scope>
</reference>
<dbReference type="Proteomes" id="UP000499080">
    <property type="component" value="Unassembled WGS sequence"/>
</dbReference>
<evidence type="ECO:0000313" key="1">
    <source>
        <dbReference type="EMBL" id="GBN80680.1"/>
    </source>
</evidence>
<name>A0A4Y2S0E8_ARAVE</name>
<proteinExistence type="predicted"/>
<comment type="caution">
    <text evidence="1">The sequence shown here is derived from an EMBL/GenBank/DDBJ whole genome shotgun (WGS) entry which is preliminary data.</text>
</comment>
<keyword evidence="2" id="KW-1185">Reference proteome</keyword>
<protein>
    <submittedName>
        <fullName evidence="1">Uncharacterized protein</fullName>
    </submittedName>
</protein>
<organism evidence="1 2">
    <name type="scientific">Araneus ventricosus</name>
    <name type="common">Orbweaver spider</name>
    <name type="synonym">Epeira ventricosa</name>
    <dbReference type="NCBI Taxonomy" id="182803"/>
    <lineage>
        <taxon>Eukaryota</taxon>
        <taxon>Metazoa</taxon>
        <taxon>Ecdysozoa</taxon>
        <taxon>Arthropoda</taxon>
        <taxon>Chelicerata</taxon>
        <taxon>Arachnida</taxon>
        <taxon>Araneae</taxon>
        <taxon>Araneomorphae</taxon>
        <taxon>Entelegynae</taxon>
        <taxon>Araneoidea</taxon>
        <taxon>Araneidae</taxon>
        <taxon>Araneus</taxon>
    </lineage>
</organism>
<dbReference type="EMBL" id="BGPR01018989">
    <property type="protein sequence ID" value="GBN80680.1"/>
    <property type="molecule type" value="Genomic_DNA"/>
</dbReference>
<evidence type="ECO:0000313" key="2">
    <source>
        <dbReference type="Proteomes" id="UP000499080"/>
    </source>
</evidence>